<protein>
    <submittedName>
        <fullName evidence="2">Uncharacterized protein</fullName>
    </submittedName>
</protein>
<feature type="region of interest" description="Disordered" evidence="1">
    <location>
        <begin position="148"/>
        <end position="167"/>
    </location>
</feature>
<proteinExistence type="predicted"/>
<name>A0A812VD06_SYMPI</name>
<accession>A0A812VD06</accession>
<keyword evidence="3" id="KW-1185">Reference proteome</keyword>
<gene>
    <name evidence="2" type="ORF">SPIL2461_LOCUS16323</name>
</gene>
<evidence type="ECO:0000313" key="2">
    <source>
        <dbReference type="EMBL" id="CAE7623582.1"/>
    </source>
</evidence>
<reference evidence="2" key="1">
    <citation type="submission" date="2021-02" db="EMBL/GenBank/DDBJ databases">
        <authorList>
            <person name="Dougan E. K."/>
            <person name="Rhodes N."/>
            <person name="Thang M."/>
            <person name="Chan C."/>
        </authorList>
    </citation>
    <scope>NUCLEOTIDE SEQUENCE</scope>
</reference>
<comment type="caution">
    <text evidence="2">The sequence shown here is derived from an EMBL/GenBank/DDBJ whole genome shotgun (WGS) entry which is preliminary data.</text>
</comment>
<evidence type="ECO:0000256" key="1">
    <source>
        <dbReference type="SAM" id="MobiDB-lite"/>
    </source>
</evidence>
<dbReference type="EMBL" id="CAJNIZ010042335">
    <property type="protein sequence ID" value="CAE7623582.1"/>
    <property type="molecule type" value="Genomic_DNA"/>
</dbReference>
<dbReference type="OrthoDB" id="446883at2759"/>
<sequence length="167" mass="18590">MDQLLTDPTVGKFLSALDRDFRSASWASDEAADLALFAVLVVQKRAVEVCTQLWHERLPNHYFAAMQALRRRLSTLERPLRQVCPDDSCMETMNCNTLALLLAPDCLFAASDSKRARLHERVIDAVVQLEVLNEGDCLKLTLRELDPQGPGPEDVHTGVASGRSTSR</sequence>
<dbReference type="AlphaFoldDB" id="A0A812VD06"/>
<evidence type="ECO:0000313" key="3">
    <source>
        <dbReference type="Proteomes" id="UP000649617"/>
    </source>
</evidence>
<organism evidence="2 3">
    <name type="scientific">Symbiodinium pilosum</name>
    <name type="common">Dinoflagellate</name>
    <dbReference type="NCBI Taxonomy" id="2952"/>
    <lineage>
        <taxon>Eukaryota</taxon>
        <taxon>Sar</taxon>
        <taxon>Alveolata</taxon>
        <taxon>Dinophyceae</taxon>
        <taxon>Suessiales</taxon>
        <taxon>Symbiodiniaceae</taxon>
        <taxon>Symbiodinium</taxon>
    </lineage>
</organism>
<dbReference type="Proteomes" id="UP000649617">
    <property type="component" value="Unassembled WGS sequence"/>
</dbReference>